<evidence type="ECO:0000256" key="1">
    <source>
        <dbReference type="SAM" id="MobiDB-lite"/>
    </source>
</evidence>
<protein>
    <submittedName>
        <fullName evidence="2">Uncharacterized protein</fullName>
    </submittedName>
</protein>
<dbReference type="AlphaFoldDB" id="A0A7X0IFB7"/>
<evidence type="ECO:0000313" key="2">
    <source>
        <dbReference type="EMBL" id="MBB6474176.1"/>
    </source>
</evidence>
<keyword evidence="3" id="KW-1185">Reference proteome</keyword>
<evidence type="ECO:0000313" key="3">
    <source>
        <dbReference type="Proteomes" id="UP000555564"/>
    </source>
</evidence>
<proteinExistence type="predicted"/>
<dbReference type="EMBL" id="JACHIU010000001">
    <property type="protein sequence ID" value="MBB6474176.1"/>
    <property type="molecule type" value="Genomic_DNA"/>
</dbReference>
<comment type="caution">
    <text evidence="2">The sequence shown here is derived from an EMBL/GenBank/DDBJ whole genome shotgun (WGS) entry which is preliminary data.</text>
</comment>
<reference evidence="2 3" key="1">
    <citation type="submission" date="2020-08" db="EMBL/GenBank/DDBJ databases">
        <title>Sequencing the genomes of 1000 actinobacteria strains.</title>
        <authorList>
            <person name="Klenk H.-P."/>
        </authorList>
    </citation>
    <scope>NUCLEOTIDE SEQUENCE [LARGE SCALE GENOMIC DNA]</scope>
    <source>
        <strain evidence="2 3">DSM 44936</strain>
    </source>
</reference>
<gene>
    <name evidence="2" type="ORF">BJ992_003607</name>
</gene>
<organism evidence="2 3">
    <name type="scientific">Sphaerisporangium rubeum</name>
    <dbReference type="NCBI Taxonomy" id="321317"/>
    <lineage>
        <taxon>Bacteria</taxon>
        <taxon>Bacillati</taxon>
        <taxon>Actinomycetota</taxon>
        <taxon>Actinomycetes</taxon>
        <taxon>Streptosporangiales</taxon>
        <taxon>Streptosporangiaceae</taxon>
        <taxon>Sphaerisporangium</taxon>
    </lineage>
</organism>
<accession>A0A7X0IFB7</accession>
<feature type="region of interest" description="Disordered" evidence="1">
    <location>
        <begin position="1"/>
        <end position="30"/>
    </location>
</feature>
<name>A0A7X0IFB7_9ACTN</name>
<dbReference type="Proteomes" id="UP000555564">
    <property type="component" value="Unassembled WGS sequence"/>
</dbReference>
<sequence>MLASGIAVHRPAAVPPRRPRGASSSLREAG</sequence>